<dbReference type="InterPro" id="IPR020053">
    <property type="entry name" value="Ribosome-bd_factorA_CS"/>
</dbReference>
<keyword evidence="1 2" id="KW-0690">Ribosome biogenesis</keyword>
<comment type="similarity">
    <text evidence="2">Belongs to the RbfA family.</text>
</comment>
<dbReference type="NCBIfam" id="TIGR00082">
    <property type="entry name" value="rbfA"/>
    <property type="match status" value="1"/>
</dbReference>
<dbReference type="NCBIfam" id="NF001802">
    <property type="entry name" value="PRK00521.2-5"/>
    <property type="match status" value="1"/>
</dbReference>
<reference evidence="4 5" key="1">
    <citation type="submission" date="2017-10" db="EMBL/GenBank/DDBJ databases">
        <authorList>
            <person name="Jakob F."/>
        </authorList>
    </citation>
    <scope>NUCLEOTIDE SEQUENCE [LARGE SCALE GENOMIC DNA]</scope>
    <source>
        <strain evidence="4 5">TMW 2.1889</strain>
    </source>
</reference>
<dbReference type="Gene3D" id="3.30.300.20">
    <property type="match status" value="1"/>
</dbReference>
<name>A0ABR5ZQI7_9PROT</name>
<evidence type="ECO:0000256" key="3">
    <source>
        <dbReference type="SAM" id="MobiDB-lite"/>
    </source>
</evidence>
<comment type="caution">
    <text evidence="4">The sequence shown here is derived from an EMBL/GenBank/DDBJ whole genome shotgun (WGS) entry which is preliminary data.</text>
</comment>
<comment type="subunit">
    <text evidence="2">Monomer. Binds 30S ribosomal subunits, but not 50S ribosomal subunits or 70S ribosomes.</text>
</comment>
<dbReference type="Pfam" id="PF02033">
    <property type="entry name" value="RBFA"/>
    <property type="match status" value="1"/>
</dbReference>
<dbReference type="InterPro" id="IPR015946">
    <property type="entry name" value="KH_dom-like_a/b"/>
</dbReference>
<comment type="function">
    <text evidence="2">One of several proteins that assist in the late maturation steps of the functional core of the 30S ribosomal subunit. Associates with free 30S ribosomal subunits (but not with 30S subunits that are part of 70S ribosomes or polysomes). Required for efficient processing of 16S rRNA. May interact with the 5'-terminal helix region of 16S rRNA.</text>
</comment>
<dbReference type="RefSeq" id="WP_182040117.1">
    <property type="nucleotide sequence ID" value="NZ_PDLY01000001.1"/>
</dbReference>
<dbReference type="SUPFAM" id="SSF89919">
    <property type="entry name" value="Ribosome-binding factor A, RbfA"/>
    <property type="match status" value="1"/>
</dbReference>
<dbReference type="HAMAP" id="MF_00003">
    <property type="entry name" value="RbfA"/>
    <property type="match status" value="1"/>
</dbReference>
<keyword evidence="2" id="KW-0963">Cytoplasm</keyword>
<dbReference type="PANTHER" id="PTHR33515:SF1">
    <property type="entry name" value="RIBOSOME-BINDING FACTOR A, CHLOROPLASTIC-RELATED"/>
    <property type="match status" value="1"/>
</dbReference>
<organism evidence="4 5">
    <name type="scientific">Bombella mellum</name>
    <dbReference type="NCBI Taxonomy" id="2039288"/>
    <lineage>
        <taxon>Bacteria</taxon>
        <taxon>Pseudomonadati</taxon>
        <taxon>Pseudomonadota</taxon>
        <taxon>Alphaproteobacteria</taxon>
        <taxon>Acetobacterales</taxon>
        <taxon>Acetobacteraceae</taxon>
        <taxon>Bombella</taxon>
    </lineage>
</organism>
<evidence type="ECO:0000313" key="4">
    <source>
        <dbReference type="EMBL" id="MBA5726495.1"/>
    </source>
</evidence>
<keyword evidence="5" id="KW-1185">Reference proteome</keyword>
<evidence type="ECO:0000256" key="1">
    <source>
        <dbReference type="ARBA" id="ARBA00022517"/>
    </source>
</evidence>
<evidence type="ECO:0000256" key="2">
    <source>
        <dbReference type="HAMAP-Rule" id="MF_00003"/>
    </source>
</evidence>
<dbReference type="EMBL" id="PDLY01000001">
    <property type="protein sequence ID" value="MBA5726495.1"/>
    <property type="molecule type" value="Genomic_DNA"/>
</dbReference>
<sequence>MKKRPSFDLLGPAGESSVGPSTRQLRVAEEIRHVLAEVFARTEFRDPELYGVSVTVTEVRVSPDLRHATVFVARLGRDDIEAVLPALKRVASFLRRKLSSALRLRTVPELHFQPDTSLEHAMEVESILRSPEVQRDLHRDPASDDVD</sequence>
<comment type="subcellular location">
    <subcellularLocation>
        <location evidence="2">Cytoplasm</location>
    </subcellularLocation>
</comment>
<dbReference type="InterPro" id="IPR000238">
    <property type="entry name" value="RbfA"/>
</dbReference>
<dbReference type="Proteomes" id="UP000765338">
    <property type="component" value="Unassembled WGS sequence"/>
</dbReference>
<dbReference type="InterPro" id="IPR023799">
    <property type="entry name" value="RbfA_dom_sf"/>
</dbReference>
<feature type="region of interest" description="Disordered" evidence="3">
    <location>
        <begin position="1"/>
        <end position="22"/>
    </location>
</feature>
<dbReference type="PANTHER" id="PTHR33515">
    <property type="entry name" value="RIBOSOME-BINDING FACTOR A, CHLOROPLASTIC-RELATED"/>
    <property type="match status" value="1"/>
</dbReference>
<accession>A0ABR5ZQI7</accession>
<evidence type="ECO:0000313" key="5">
    <source>
        <dbReference type="Proteomes" id="UP000765338"/>
    </source>
</evidence>
<gene>
    <name evidence="2" type="primary">rbfA</name>
    <name evidence="4" type="ORF">CPA56_00595</name>
</gene>
<protein>
    <recommendedName>
        <fullName evidence="2">Ribosome-binding factor A</fullName>
    </recommendedName>
</protein>
<dbReference type="PROSITE" id="PS01319">
    <property type="entry name" value="RBFA"/>
    <property type="match status" value="1"/>
</dbReference>
<proteinExistence type="inferred from homology"/>